<evidence type="ECO:0000313" key="1">
    <source>
        <dbReference type="EMBL" id="BAH77550.1"/>
    </source>
</evidence>
<organism evidence="1 2">
    <name type="scientific">Solidesulfovibrio magneticus (strain ATCC 700980 / DSM 13731 / RS-1)</name>
    <name type="common">Desulfovibrio magneticus</name>
    <dbReference type="NCBI Taxonomy" id="573370"/>
    <lineage>
        <taxon>Bacteria</taxon>
        <taxon>Pseudomonadati</taxon>
        <taxon>Thermodesulfobacteriota</taxon>
        <taxon>Desulfovibrionia</taxon>
        <taxon>Desulfovibrionales</taxon>
        <taxon>Desulfovibrionaceae</taxon>
        <taxon>Solidesulfovibrio</taxon>
    </lineage>
</organism>
<sequence length="84" mass="9602">MADVIISPPNNTSHEASFFSDNVIIYPHRNDVDVDSLRRAYQKNLPFIDIKNTDKVLNEIKKCSQASKTAVMSQHLFMKPRTIP</sequence>
<name>C4XP49_SOLM1</name>
<dbReference type="STRING" id="573370.DMR_40590"/>
<dbReference type="KEGG" id="dma:DMR_40590"/>
<proteinExistence type="predicted"/>
<gene>
    <name evidence="1" type="ordered locus">DMR_40590</name>
</gene>
<accession>C4XP49</accession>
<dbReference type="AlphaFoldDB" id="C4XP49"/>
<dbReference type="EMBL" id="AP010904">
    <property type="protein sequence ID" value="BAH77550.1"/>
    <property type="molecule type" value="Genomic_DNA"/>
</dbReference>
<evidence type="ECO:0000313" key="2">
    <source>
        <dbReference type="Proteomes" id="UP000009071"/>
    </source>
</evidence>
<keyword evidence="2" id="KW-1185">Reference proteome</keyword>
<protein>
    <submittedName>
        <fullName evidence="1">Uncharacterized protein</fullName>
    </submittedName>
</protein>
<dbReference type="Proteomes" id="UP000009071">
    <property type="component" value="Chromosome"/>
</dbReference>
<dbReference type="HOGENOM" id="CLU_2522166_0_0_7"/>
<reference evidence="1 2" key="1">
    <citation type="journal article" date="2009" name="Genome Res.">
        <title>Whole genome sequence of Desulfovibrio magneticus strain RS-1 revealed common gene clusters in magnetotactic bacteria.</title>
        <authorList>
            <person name="Nakazawa H."/>
            <person name="Arakaki A."/>
            <person name="Narita-Yamada S."/>
            <person name="Yashiro I."/>
            <person name="Jinno K."/>
            <person name="Aoki N."/>
            <person name="Tsuruyama A."/>
            <person name="Okamura Y."/>
            <person name="Tanikawa S."/>
            <person name="Fujita N."/>
            <person name="Takeyama H."/>
            <person name="Matsunaga T."/>
        </authorList>
    </citation>
    <scope>NUCLEOTIDE SEQUENCE [LARGE SCALE GENOMIC DNA]</scope>
    <source>
        <strain evidence="2">ATCC 700980 / DSM 13731 / RS-1</strain>
    </source>
</reference>